<feature type="transmembrane region" description="Helical" evidence="5">
    <location>
        <begin position="162"/>
        <end position="188"/>
    </location>
</feature>
<evidence type="ECO:0000256" key="4">
    <source>
        <dbReference type="ARBA" id="ARBA00023136"/>
    </source>
</evidence>
<evidence type="ECO:0000313" key="7">
    <source>
        <dbReference type="EMBL" id="SKB72610.1"/>
    </source>
</evidence>
<keyword evidence="2 5" id="KW-0812">Transmembrane</keyword>
<dbReference type="InterPro" id="IPR011547">
    <property type="entry name" value="SLC26A/SulP_dom"/>
</dbReference>
<dbReference type="Proteomes" id="UP000190044">
    <property type="component" value="Unassembled WGS sequence"/>
</dbReference>
<evidence type="ECO:0000256" key="5">
    <source>
        <dbReference type="SAM" id="Phobius"/>
    </source>
</evidence>
<feature type="transmembrane region" description="Helical" evidence="5">
    <location>
        <begin position="71"/>
        <end position="87"/>
    </location>
</feature>
<feature type="transmembrane region" description="Helical" evidence="5">
    <location>
        <begin position="123"/>
        <end position="142"/>
    </location>
</feature>
<feature type="transmembrane region" description="Helical" evidence="5">
    <location>
        <begin position="21"/>
        <end position="42"/>
    </location>
</feature>
<dbReference type="RefSeq" id="WP_079639128.1">
    <property type="nucleotide sequence ID" value="NZ_FUYP01000015.1"/>
</dbReference>
<feature type="transmembrane region" description="Helical" evidence="5">
    <location>
        <begin position="246"/>
        <end position="268"/>
    </location>
</feature>
<accession>A0A1T5DM28</accession>
<dbReference type="AlphaFoldDB" id="A0A1T5DM28"/>
<keyword evidence="8" id="KW-1185">Reference proteome</keyword>
<dbReference type="Pfam" id="PF00916">
    <property type="entry name" value="Sulfate_transp"/>
    <property type="match status" value="1"/>
</dbReference>
<dbReference type="GO" id="GO:0055085">
    <property type="term" value="P:transmembrane transport"/>
    <property type="evidence" value="ECO:0007669"/>
    <property type="project" value="InterPro"/>
</dbReference>
<evidence type="ECO:0000313" key="8">
    <source>
        <dbReference type="Proteomes" id="UP000190044"/>
    </source>
</evidence>
<evidence type="ECO:0000259" key="6">
    <source>
        <dbReference type="Pfam" id="PF00916"/>
    </source>
</evidence>
<organism evidence="7 8">
    <name type="scientific">Sphingopyxis flava</name>
    <dbReference type="NCBI Taxonomy" id="1507287"/>
    <lineage>
        <taxon>Bacteria</taxon>
        <taxon>Pseudomonadati</taxon>
        <taxon>Pseudomonadota</taxon>
        <taxon>Alphaproteobacteria</taxon>
        <taxon>Sphingomonadales</taxon>
        <taxon>Sphingomonadaceae</taxon>
        <taxon>Sphingopyxis</taxon>
    </lineage>
</organism>
<feature type="transmembrane region" description="Helical" evidence="5">
    <location>
        <begin position="93"/>
        <end position="111"/>
    </location>
</feature>
<feature type="domain" description="SLC26A/SulP transporter" evidence="6">
    <location>
        <begin position="18"/>
        <end position="370"/>
    </location>
</feature>
<keyword evidence="4 5" id="KW-0472">Membrane</keyword>
<sequence length="420" mass="43821">MRRPKLFDTMRDYSWRLFRADALAGISVALVALPLCIAIAIASGSTPFVGLVTAIIGGFVISLTSGSRVQIGGPTGAFIVVVYGVIQDHGMDGLIVATIMAGLILILAGYLRAGRLIALIPEAVINGFTIGIAAIIAASQLADAMGLSAGKVPADMIPKIEALWAARGSFSGTAFAITAATIAAILLLRRWRPRWPVLVIAVGAASLAVLSLNLPVDTVGSRFGALPSGLPAPHWPQVTIERLVELLPSALTIAFLAGVESLLSAIVADRMFGGQHRPSAELLAQGYANVLTPLFGGLPVTGAIARTATNVRAGGRTPVAGMVHALVILFVLLVAGGLAGALALPALAAVLLVTAANMAEPEKWREHWSLPWDERLLLLLTLILTVFADLTIAIGVGVALGLVLRWRKGGRTALWTPRER</sequence>
<evidence type="ECO:0000256" key="3">
    <source>
        <dbReference type="ARBA" id="ARBA00022989"/>
    </source>
</evidence>
<dbReference type="InterPro" id="IPR001902">
    <property type="entry name" value="SLC26A/SulP_fam"/>
</dbReference>
<dbReference type="PANTHER" id="PTHR11814">
    <property type="entry name" value="SULFATE TRANSPORTER"/>
    <property type="match status" value="1"/>
</dbReference>
<dbReference type="OrthoDB" id="9769739at2"/>
<protein>
    <submittedName>
        <fullName evidence="7">Sulfate permease, SulP family</fullName>
    </submittedName>
</protein>
<feature type="transmembrane region" description="Helical" evidence="5">
    <location>
        <begin position="48"/>
        <end position="64"/>
    </location>
</feature>
<name>A0A1T5DM28_9SPHN</name>
<reference evidence="8" key="1">
    <citation type="submission" date="2017-02" db="EMBL/GenBank/DDBJ databases">
        <authorList>
            <person name="Varghese N."/>
            <person name="Submissions S."/>
        </authorList>
    </citation>
    <scope>NUCLEOTIDE SEQUENCE [LARGE SCALE GENOMIC DNA]</scope>
    <source>
        <strain evidence="8">R11H</strain>
    </source>
</reference>
<keyword evidence="3 5" id="KW-1133">Transmembrane helix</keyword>
<feature type="transmembrane region" description="Helical" evidence="5">
    <location>
        <begin position="195"/>
        <end position="214"/>
    </location>
</feature>
<gene>
    <name evidence="7" type="ORF">SAMN06295937_101541</name>
</gene>
<dbReference type="GO" id="GO:0016020">
    <property type="term" value="C:membrane"/>
    <property type="evidence" value="ECO:0007669"/>
    <property type="project" value="UniProtKB-SubCell"/>
</dbReference>
<dbReference type="EMBL" id="FUYP01000015">
    <property type="protein sequence ID" value="SKB72610.1"/>
    <property type="molecule type" value="Genomic_DNA"/>
</dbReference>
<evidence type="ECO:0000256" key="1">
    <source>
        <dbReference type="ARBA" id="ARBA00004141"/>
    </source>
</evidence>
<feature type="transmembrane region" description="Helical" evidence="5">
    <location>
        <begin position="376"/>
        <end position="404"/>
    </location>
</feature>
<evidence type="ECO:0000256" key="2">
    <source>
        <dbReference type="ARBA" id="ARBA00022692"/>
    </source>
</evidence>
<feature type="transmembrane region" description="Helical" evidence="5">
    <location>
        <begin position="326"/>
        <end position="356"/>
    </location>
</feature>
<proteinExistence type="predicted"/>
<comment type="subcellular location">
    <subcellularLocation>
        <location evidence="1">Membrane</location>
        <topology evidence="1">Multi-pass membrane protein</topology>
    </subcellularLocation>
</comment>